<accession>A0A371JI50</accession>
<keyword evidence="8" id="KW-0472">Membrane</keyword>
<reference evidence="11 12" key="1">
    <citation type="journal article" date="2017" name="Genome Announc.">
        <title>Draft Genome Sequence of a Sporulating and Motile Strain of Lachnotalea glycerini Isolated from Water in Quebec City, Canada.</title>
        <authorList>
            <person name="Maheux A.F."/>
            <person name="Boudreau D.K."/>
            <person name="Berube E."/>
            <person name="Boissinot M."/>
            <person name="Raymond F."/>
            <person name="Brodeur S."/>
            <person name="Corbeil J."/>
            <person name="Isabel S."/>
            <person name="Omar R.F."/>
            <person name="Bergeron M.G."/>
        </authorList>
    </citation>
    <scope>NUCLEOTIDE SEQUENCE [LARGE SCALE GENOMIC DNA]</scope>
    <source>
        <strain evidence="11 12">CCRI-19302</strain>
    </source>
</reference>
<dbReference type="InterPro" id="IPR036890">
    <property type="entry name" value="HATPase_C_sf"/>
</dbReference>
<dbReference type="Pfam" id="PF00672">
    <property type="entry name" value="HAMP"/>
    <property type="match status" value="1"/>
</dbReference>
<keyword evidence="7" id="KW-0902">Two-component regulatory system</keyword>
<keyword evidence="8" id="KW-0812">Transmembrane</keyword>
<keyword evidence="8" id="KW-1133">Transmembrane helix</keyword>
<dbReference type="PROSITE" id="PS50885">
    <property type="entry name" value="HAMP"/>
    <property type="match status" value="1"/>
</dbReference>
<dbReference type="PANTHER" id="PTHR34220:SF7">
    <property type="entry name" value="SENSOR HISTIDINE KINASE YPDA"/>
    <property type="match status" value="1"/>
</dbReference>
<organism evidence="11 12">
    <name type="scientific">Lachnotalea glycerini</name>
    <dbReference type="NCBI Taxonomy" id="1763509"/>
    <lineage>
        <taxon>Bacteria</taxon>
        <taxon>Bacillati</taxon>
        <taxon>Bacillota</taxon>
        <taxon>Clostridia</taxon>
        <taxon>Lachnospirales</taxon>
        <taxon>Lachnospiraceae</taxon>
        <taxon>Lachnotalea</taxon>
    </lineage>
</organism>
<dbReference type="InterPro" id="IPR005467">
    <property type="entry name" value="His_kinase_dom"/>
</dbReference>
<dbReference type="InterPro" id="IPR010559">
    <property type="entry name" value="Sig_transdc_His_kin_internal"/>
</dbReference>
<feature type="transmembrane region" description="Helical" evidence="8">
    <location>
        <begin position="12"/>
        <end position="36"/>
    </location>
</feature>
<dbReference type="GO" id="GO:0000155">
    <property type="term" value="F:phosphorelay sensor kinase activity"/>
    <property type="evidence" value="ECO:0007669"/>
    <property type="project" value="InterPro"/>
</dbReference>
<dbReference type="CDD" id="cd06225">
    <property type="entry name" value="HAMP"/>
    <property type="match status" value="1"/>
</dbReference>
<proteinExistence type="predicted"/>
<evidence type="ECO:0000256" key="8">
    <source>
        <dbReference type="SAM" id="Phobius"/>
    </source>
</evidence>
<dbReference type="SUPFAM" id="SSF55874">
    <property type="entry name" value="ATPase domain of HSP90 chaperone/DNA topoisomerase II/histidine kinase"/>
    <property type="match status" value="1"/>
</dbReference>
<dbReference type="EMBL" id="NOKA02000004">
    <property type="protein sequence ID" value="RDY32367.1"/>
    <property type="molecule type" value="Genomic_DNA"/>
</dbReference>
<dbReference type="PROSITE" id="PS50109">
    <property type="entry name" value="HIS_KIN"/>
    <property type="match status" value="1"/>
</dbReference>
<dbReference type="Gene3D" id="6.10.340.10">
    <property type="match status" value="1"/>
</dbReference>
<comment type="subcellular location">
    <subcellularLocation>
        <location evidence="2">Membrane</location>
    </subcellularLocation>
</comment>
<evidence type="ECO:0000256" key="2">
    <source>
        <dbReference type="ARBA" id="ARBA00004370"/>
    </source>
</evidence>
<keyword evidence="6" id="KW-0418">Kinase</keyword>
<feature type="transmembrane region" description="Helical" evidence="8">
    <location>
        <begin position="279"/>
        <end position="298"/>
    </location>
</feature>
<comment type="catalytic activity">
    <reaction evidence="1">
        <text>ATP + protein L-histidine = ADP + protein N-phospho-L-histidine.</text>
        <dbReference type="EC" id="2.7.13.3"/>
    </reaction>
</comment>
<dbReference type="GO" id="GO:0016020">
    <property type="term" value="C:membrane"/>
    <property type="evidence" value="ECO:0007669"/>
    <property type="project" value="UniProtKB-SubCell"/>
</dbReference>
<dbReference type="PANTHER" id="PTHR34220">
    <property type="entry name" value="SENSOR HISTIDINE KINASE YPDA"/>
    <property type="match status" value="1"/>
</dbReference>
<evidence type="ECO:0000313" key="11">
    <source>
        <dbReference type="EMBL" id="RDY32367.1"/>
    </source>
</evidence>
<protein>
    <recommendedName>
        <fullName evidence="3">histidine kinase</fullName>
        <ecNumber evidence="3">2.7.13.3</ecNumber>
    </recommendedName>
</protein>
<dbReference type="Pfam" id="PF06580">
    <property type="entry name" value="His_kinase"/>
    <property type="match status" value="1"/>
</dbReference>
<dbReference type="SMART" id="SM00304">
    <property type="entry name" value="HAMP"/>
    <property type="match status" value="1"/>
</dbReference>
<evidence type="ECO:0000313" key="12">
    <source>
        <dbReference type="Proteomes" id="UP000216411"/>
    </source>
</evidence>
<sequence length="567" mass="66176">MRKMKRKIKQLIHSLTFRIVLVACITIIPINILLIITAKHMIHNVEEALFTSYQNALSIHVSDLDNGLDYMRNALEDIMQENYLELQPGYSVGQKNIAAFEFWKKLKTKRENNVFSDLAFLKVNWDNSIYITNDPLKISYVQKQEVADYLGNNDLKEIPPLSFEIININNQKYLLHLVNYEYFSFGMLCDLDNMLENMEKTSDINGEKICLVDKQGNIIAGDVDKSVILSKKEQVITINQIEQKCYVIYQPSVVLDYEIARIVPFKEINNEIPFLEKNILVLGILSFFLIPVLIIALYRMVLRPLKAINHAMQEIEKDNIDYRMKGRLNSTEFEHVKEVFNNMAGQIQNLRIESYEKDIERLDIEKTNLRLQINPHLLLNSLNMIYSLAQSQNYKYILDYTLLLVEYFRYSLRNANDLVTLKEEIHFVKNYLEIQKIRFPEKFTCVYDIDEGISELLILPLIIENFVENSIKYALKMDDLIEIILIIKSDGNKMSISICDTGCGMSEDRLQQLKDGVIIHDRIGKHIGIWNCRRRLNLYYGEEAVLSISSSEGYGTQVWMEFPVVRR</sequence>
<dbReference type="Proteomes" id="UP000216411">
    <property type="component" value="Unassembled WGS sequence"/>
</dbReference>
<feature type="domain" description="HAMP" evidence="10">
    <location>
        <begin position="299"/>
        <end position="352"/>
    </location>
</feature>
<dbReference type="InterPro" id="IPR003594">
    <property type="entry name" value="HATPase_dom"/>
</dbReference>
<keyword evidence="5" id="KW-0808">Transferase</keyword>
<comment type="caution">
    <text evidence="11">The sequence shown here is derived from an EMBL/GenBank/DDBJ whole genome shotgun (WGS) entry which is preliminary data.</text>
</comment>
<dbReference type="EC" id="2.7.13.3" evidence="3"/>
<dbReference type="Pfam" id="PF02518">
    <property type="entry name" value="HATPase_c"/>
    <property type="match status" value="1"/>
</dbReference>
<dbReference type="OrthoDB" id="759642at2"/>
<dbReference type="InterPro" id="IPR050640">
    <property type="entry name" value="Bact_2-comp_sensor_kinase"/>
</dbReference>
<feature type="domain" description="Histidine kinase" evidence="9">
    <location>
        <begin position="459"/>
        <end position="566"/>
    </location>
</feature>
<dbReference type="SMART" id="SM00387">
    <property type="entry name" value="HATPase_c"/>
    <property type="match status" value="1"/>
</dbReference>
<evidence type="ECO:0000256" key="6">
    <source>
        <dbReference type="ARBA" id="ARBA00022777"/>
    </source>
</evidence>
<keyword evidence="4" id="KW-0597">Phosphoprotein</keyword>
<evidence type="ECO:0000256" key="7">
    <source>
        <dbReference type="ARBA" id="ARBA00023012"/>
    </source>
</evidence>
<evidence type="ECO:0000259" key="9">
    <source>
        <dbReference type="PROSITE" id="PS50109"/>
    </source>
</evidence>
<name>A0A371JI50_9FIRM</name>
<dbReference type="Gene3D" id="3.30.565.10">
    <property type="entry name" value="Histidine kinase-like ATPase, C-terminal domain"/>
    <property type="match status" value="1"/>
</dbReference>
<dbReference type="SUPFAM" id="SSF158472">
    <property type="entry name" value="HAMP domain-like"/>
    <property type="match status" value="1"/>
</dbReference>
<evidence type="ECO:0000256" key="1">
    <source>
        <dbReference type="ARBA" id="ARBA00000085"/>
    </source>
</evidence>
<evidence type="ECO:0000256" key="4">
    <source>
        <dbReference type="ARBA" id="ARBA00022553"/>
    </source>
</evidence>
<evidence type="ECO:0000259" key="10">
    <source>
        <dbReference type="PROSITE" id="PS50885"/>
    </source>
</evidence>
<gene>
    <name evidence="11" type="ORF">CG710_005145</name>
</gene>
<evidence type="ECO:0000256" key="5">
    <source>
        <dbReference type="ARBA" id="ARBA00022679"/>
    </source>
</evidence>
<dbReference type="AlphaFoldDB" id="A0A371JI50"/>
<keyword evidence="12" id="KW-1185">Reference proteome</keyword>
<dbReference type="InterPro" id="IPR003660">
    <property type="entry name" value="HAMP_dom"/>
</dbReference>
<evidence type="ECO:0000256" key="3">
    <source>
        <dbReference type="ARBA" id="ARBA00012438"/>
    </source>
</evidence>